<dbReference type="InterPro" id="IPR001734">
    <property type="entry name" value="Na/solute_symporter"/>
</dbReference>
<evidence type="ECO:0000256" key="1">
    <source>
        <dbReference type="ARBA" id="ARBA00004141"/>
    </source>
</evidence>
<keyword evidence="6" id="KW-0530">Neurotransmitter biosynthesis</keyword>
<dbReference type="InterPro" id="IPR052244">
    <property type="entry name" value="Choline_transporter"/>
</dbReference>
<protein>
    <recommendedName>
        <fullName evidence="17">High-affinity choline transporter 1</fullName>
    </recommendedName>
</protein>
<feature type="transmembrane region" description="Helical" evidence="14">
    <location>
        <begin position="184"/>
        <end position="207"/>
    </location>
</feature>
<evidence type="ECO:0000313" key="15">
    <source>
        <dbReference type="EMBL" id="CAK8686522.1"/>
    </source>
</evidence>
<evidence type="ECO:0008006" key="17">
    <source>
        <dbReference type="Google" id="ProtNLM"/>
    </source>
</evidence>
<evidence type="ECO:0000256" key="7">
    <source>
        <dbReference type="ARBA" id="ARBA00022989"/>
    </source>
</evidence>
<comment type="caution">
    <text evidence="15">The sequence shown here is derived from an EMBL/GenBank/DDBJ whole genome shotgun (WGS) entry which is preliminary data.</text>
</comment>
<evidence type="ECO:0000256" key="5">
    <source>
        <dbReference type="ARBA" id="ARBA00022847"/>
    </source>
</evidence>
<evidence type="ECO:0000256" key="9">
    <source>
        <dbReference type="ARBA" id="ARBA00023065"/>
    </source>
</evidence>
<keyword evidence="5" id="KW-0769">Symport</keyword>
<keyword evidence="16" id="KW-1185">Reference proteome</keyword>
<keyword evidence="4 14" id="KW-0812">Transmembrane</keyword>
<evidence type="ECO:0000256" key="14">
    <source>
        <dbReference type="SAM" id="Phobius"/>
    </source>
</evidence>
<evidence type="ECO:0000256" key="3">
    <source>
        <dbReference type="ARBA" id="ARBA00022448"/>
    </source>
</evidence>
<sequence>MGVFVPGLVAVLVFYLVVLFVGIWAAWRHRVRGKKQESNERVMVGERDIGVVVGSFTLTGGTLSVVIGLDIRISVIASACISILYTLIGGLYSVAYTDIVQMICSFIGLWLCVPFAFTSAAIVTPTESFLQNNTANWKGTWDSGYAGAWFDSLVLVIFGNIPWQDYFQRILATDSTKHAQMVSYISAVGIVIMAIPPALIGAVATSADWNMTGYGDVSPLEKGESAWILPIVLRYLTPPAVSVIGLGAIAAAVMSSTDSSILSASSMFTRNVYKLAIRQNASQKELVWVMRLSIIFVGGLATTLALTVGSVYKLWYLSCDVVYVVLFPQLTCVLYFDVNTYGSLSAYLVALILRLGGGEPVFNLEPFIHYPGGTNFPFKTFSMLMSLVTLIVVSYTARYLFVNEIFPERFDFLGCKLTSGGCSIGIKEIDDAGKSSQNEDNGIFLHDVNGRKANGCVK</sequence>
<accession>A0ABP0G3X3</accession>
<evidence type="ECO:0000313" key="16">
    <source>
        <dbReference type="Proteomes" id="UP001642483"/>
    </source>
</evidence>
<name>A0ABP0G3X3_CLALP</name>
<keyword evidence="8" id="KW-0915">Sodium</keyword>
<gene>
    <name evidence="15" type="ORF">CVLEPA_LOCUS18444</name>
</gene>
<feature type="transmembrane region" description="Helical" evidence="14">
    <location>
        <begin position="382"/>
        <end position="401"/>
    </location>
</feature>
<keyword evidence="11" id="KW-0325">Glycoprotein</keyword>
<organism evidence="15 16">
    <name type="scientific">Clavelina lepadiformis</name>
    <name type="common">Light-bulb sea squirt</name>
    <name type="synonym">Ascidia lepadiformis</name>
    <dbReference type="NCBI Taxonomy" id="159417"/>
    <lineage>
        <taxon>Eukaryota</taxon>
        <taxon>Metazoa</taxon>
        <taxon>Chordata</taxon>
        <taxon>Tunicata</taxon>
        <taxon>Ascidiacea</taxon>
        <taxon>Aplousobranchia</taxon>
        <taxon>Clavelinidae</taxon>
        <taxon>Clavelina</taxon>
    </lineage>
</organism>
<keyword evidence="3" id="KW-0813">Transport</keyword>
<feature type="transmembrane region" description="Helical" evidence="14">
    <location>
        <begin position="102"/>
        <end position="123"/>
    </location>
</feature>
<reference evidence="15 16" key="1">
    <citation type="submission" date="2024-02" db="EMBL/GenBank/DDBJ databases">
        <authorList>
            <person name="Daric V."/>
            <person name="Darras S."/>
        </authorList>
    </citation>
    <scope>NUCLEOTIDE SEQUENCE [LARGE SCALE GENOMIC DNA]</scope>
</reference>
<feature type="transmembrane region" description="Helical" evidence="14">
    <location>
        <begin position="314"/>
        <end position="336"/>
    </location>
</feature>
<evidence type="ECO:0000256" key="4">
    <source>
        <dbReference type="ARBA" id="ARBA00022692"/>
    </source>
</evidence>
<dbReference type="Proteomes" id="UP001642483">
    <property type="component" value="Unassembled WGS sequence"/>
</dbReference>
<feature type="transmembrane region" description="Helical" evidence="14">
    <location>
        <begin position="48"/>
        <end position="69"/>
    </location>
</feature>
<dbReference type="PANTHER" id="PTHR45897">
    <property type="entry name" value="HIGH-AFFINITY CHOLINE TRANSPORTER 1"/>
    <property type="match status" value="1"/>
</dbReference>
<evidence type="ECO:0000256" key="2">
    <source>
        <dbReference type="ARBA" id="ARBA00006434"/>
    </source>
</evidence>
<dbReference type="Pfam" id="PF00474">
    <property type="entry name" value="SSF"/>
    <property type="match status" value="1"/>
</dbReference>
<dbReference type="PANTHER" id="PTHR45897:SF4">
    <property type="entry name" value="HIGH-AFFINITY CHOLINE TRANSPORTER 1"/>
    <property type="match status" value="1"/>
</dbReference>
<evidence type="ECO:0000256" key="10">
    <source>
        <dbReference type="ARBA" id="ARBA00023136"/>
    </source>
</evidence>
<proteinExistence type="inferred from homology"/>
<dbReference type="PROSITE" id="PS50283">
    <property type="entry name" value="NA_SOLUT_SYMP_3"/>
    <property type="match status" value="1"/>
</dbReference>
<comment type="subcellular location">
    <subcellularLocation>
        <location evidence="1">Membrane</location>
        <topology evidence="1">Multi-pass membrane protein</topology>
    </subcellularLocation>
</comment>
<feature type="transmembrane region" description="Helical" evidence="14">
    <location>
        <begin position="6"/>
        <end position="27"/>
    </location>
</feature>
<feature type="transmembrane region" description="Helical" evidence="14">
    <location>
        <begin position="75"/>
        <end position="95"/>
    </location>
</feature>
<keyword evidence="7 14" id="KW-1133">Transmembrane helix</keyword>
<keyword evidence="9" id="KW-0406">Ion transport</keyword>
<evidence type="ECO:0000256" key="11">
    <source>
        <dbReference type="ARBA" id="ARBA00023180"/>
    </source>
</evidence>
<dbReference type="EMBL" id="CAWYQH010000102">
    <property type="protein sequence ID" value="CAK8686522.1"/>
    <property type="molecule type" value="Genomic_DNA"/>
</dbReference>
<comment type="similarity">
    <text evidence="2 13">Belongs to the sodium:solute symporter (SSF) (TC 2.A.21) family.</text>
</comment>
<feature type="transmembrane region" description="Helical" evidence="14">
    <location>
        <begin position="343"/>
        <end position="362"/>
    </location>
</feature>
<dbReference type="InterPro" id="IPR038377">
    <property type="entry name" value="Na/Glc_symporter_sf"/>
</dbReference>
<keyword evidence="12" id="KW-0739">Sodium transport</keyword>
<evidence type="ECO:0000256" key="12">
    <source>
        <dbReference type="ARBA" id="ARBA00023201"/>
    </source>
</evidence>
<dbReference type="Gene3D" id="1.20.1730.10">
    <property type="entry name" value="Sodium/glucose cotransporter"/>
    <property type="match status" value="1"/>
</dbReference>
<keyword evidence="10 14" id="KW-0472">Membrane</keyword>
<evidence type="ECO:0000256" key="13">
    <source>
        <dbReference type="RuleBase" id="RU362091"/>
    </source>
</evidence>
<feature type="transmembrane region" description="Helical" evidence="14">
    <location>
        <begin position="143"/>
        <end position="163"/>
    </location>
</feature>
<evidence type="ECO:0000256" key="6">
    <source>
        <dbReference type="ARBA" id="ARBA00022979"/>
    </source>
</evidence>
<feature type="transmembrane region" description="Helical" evidence="14">
    <location>
        <begin position="288"/>
        <end position="308"/>
    </location>
</feature>
<dbReference type="CDD" id="cd11474">
    <property type="entry name" value="SLC5sbd_CHT"/>
    <property type="match status" value="1"/>
</dbReference>
<evidence type="ECO:0000256" key="8">
    <source>
        <dbReference type="ARBA" id="ARBA00023053"/>
    </source>
</evidence>